<comment type="caution">
    <text evidence="1">The sequence shown here is derived from an EMBL/GenBank/DDBJ whole genome shotgun (WGS) entry which is preliminary data.</text>
</comment>
<sequence length="364" mass="41373">MGLLQGRLDSLIGASSGYVESLPKPIHDRVNALRAVQGQHTELETQFHKELYELEKKFSKLYEPLYKRRADIVNGIIEPTPEEIEKGAKIEAEENEPEEGEQEKSGIKEESSEGAEAKNEAAESKAAGNTAKGIPEFWSTALQNHPRLSDLITERDTEALKFLTNISLQYLDGGDAEQQLGFKLIFEFSENPFFENSQLVKTYYYTLTDDPGNMTFHKAEGTEIKWKPDHDLTVTTETKKQRHKATNRTRVIKRTVPAETFFSFFDTITEEQLAESPEMPERVEAEYDLGEEFKEQIIPHAIDWFTGKALSRALSESEFDDEYYDGGFDDEDFEDGEDDNSDGSSDEVLSRSAQNEQPPQCKQQ</sequence>
<protein>
    <submittedName>
        <fullName evidence="1">Histone chaperone</fullName>
    </submittedName>
</protein>
<reference evidence="1" key="1">
    <citation type="submission" date="2022-06" db="EMBL/GenBank/DDBJ databases">
        <title>Phylogenomic reconstructions and comparative analyses of Kickxellomycotina fungi.</title>
        <authorList>
            <person name="Reynolds N.K."/>
            <person name="Stajich J.E."/>
            <person name="Barry K."/>
            <person name="Grigoriev I.V."/>
            <person name="Crous P."/>
            <person name="Smith M.E."/>
        </authorList>
    </citation>
    <scope>NUCLEOTIDE SEQUENCE</scope>
    <source>
        <strain evidence="1">RSA 2271</strain>
    </source>
</reference>
<keyword evidence="2" id="KW-1185">Reference proteome</keyword>
<proteinExistence type="predicted"/>
<gene>
    <name evidence="1" type="primary">NAP1</name>
    <name evidence="1" type="ORF">EV182_005022</name>
</gene>
<dbReference type="EMBL" id="JAMZIH010006818">
    <property type="protein sequence ID" value="KAJ1673546.1"/>
    <property type="molecule type" value="Genomic_DNA"/>
</dbReference>
<accession>A0ACC1HD33</accession>
<evidence type="ECO:0000313" key="2">
    <source>
        <dbReference type="Proteomes" id="UP001145114"/>
    </source>
</evidence>
<dbReference type="Proteomes" id="UP001145114">
    <property type="component" value="Unassembled WGS sequence"/>
</dbReference>
<evidence type="ECO:0000313" key="1">
    <source>
        <dbReference type="EMBL" id="KAJ1673546.1"/>
    </source>
</evidence>
<organism evidence="1 2">
    <name type="scientific">Spiromyces aspiralis</name>
    <dbReference type="NCBI Taxonomy" id="68401"/>
    <lineage>
        <taxon>Eukaryota</taxon>
        <taxon>Fungi</taxon>
        <taxon>Fungi incertae sedis</taxon>
        <taxon>Zoopagomycota</taxon>
        <taxon>Kickxellomycotina</taxon>
        <taxon>Kickxellomycetes</taxon>
        <taxon>Kickxellales</taxon>
        <taxon>Kickxellaceae</taxon>
        <taxon>Spiromyces</taxon>
    </lineage>
</organism>
<name>A0ACC1HD33_9FUNG</name>